<keyword evidence="4" id="KW-0460">Magnesium</keyword>
<dbReference type="Proteomes" id="UP000481964">
    <property type="component" value="Unassembled WGS sequence"/>
</dbReference>
<dbReference type="GO" id="GO:0019677">
    <property type="term" value="P:NAD+ catabolic process"/>
    <property type="evidence" value="ECO:0007669"/>
    <property type="project" value="TreeGrafter"/>
</dbReference>
<dbReference type="InterPro" id="IPR000086">
    <property type="entry name" value="NUDIX_hydrolase_dom"/>
</dbReference>
<dbReference type="EMBL" id="CZBV01000005">
    <property type="protein sequence ID" value="CUQ87049.1"/>
    <property type="molecule type" value="Genomic_DNA"/>
</dbReference>
<dbReference type="AlphaFoldDB" id="A0A174ZQ82"/>
<evidence type="ECO:0000256" key="3">
    <source>
        <dbReference type="ARBA" id="ARBA00022801"/>
    </source>
</evidence>
<dbReference type="Pfam" id="PF00293">
    <property type="entry name" value="NUDIX"/>
    <property type="match status" value="1"/>
</dbReference>
<evidence type="ECO:0000256" key="1">
    <source>
        <dbReference type="ARBA" id="ARBA00001946"/>
    </source>
</evidence>
<dbReference type="PANTHER" id="PTHR42904:SF1">
    <property type="entry name" value="NUCLEOSIDE DIPHOSPHATE-LINKED MOIETY X MOTIF 17"/>
    <property type="match status" value="1"/>
</dbReference>
<proteinExistence type="predicted"/>
<dbReference type="InterPro" id="IPR015797">
    <property type="entry name" value="NUDIX_hydrolase-like_dom_sf"/>
</dbReference>
<dbReference type="PROSITE" id="PS51462">
    <property type="entry name" value="NUDIX"/>
    <property type="match status" value="1"/>
</dbReference>
<dbReference type="Proteomes" id="UP000095780">
    <property type="component" value="Unassembled WGS sequence"/>
</dbReference>
<dbReference type="CDD" id="cd04693">
    <property type="entry name" value="NUDIX_Hydrolase"/>
    <property type="match status" value="1"/>
</dbReference>
<evidence type="ECO:0000313" key="7">
    <source>
        <dbReference type="EMBL" id="MSC56938.1"/>
    </source>
</evidence>
<name>A0A174ZQ82_9FIRM</name>
<dbReference type="InterPro" id="IPR050241">
    <property type="entry name" value="NAD-cap_RNA_hydrolase_NudC"/>
</dbReference>
<dbReference type="PROSITE" id="PS00893">
    <property type="entry name" value="NUDIX_BOX"/>
    <property type="match status" value="1"/>
</dbReference>
<feature type="domain" description="Nudix hydrolase" evidence="5">
    <location>
        <begin position="30"/>
        <end position="164"/>
    </location>
</feature>
<reference evidence="6 8" key="1">
    <citation type="submission" date="2015-09" db="EMBL/GenBank/DDBJ databases">
        <authorList>
            <consortium name="Pathogen Informatics"/>
        </authorList>
    </citation>
    <scope>NUCLEOTIDE SEQUENCE [LARGE SCALE GENOMIC DNA]</scope>
    <source>
        <strain evidence="6 8">2789STDY5834878</strain>
    </source>
</reference>
<evidence type="ECO:0000259" key="5">
    <source>
        <dbReference type="PROSITE" id="PS51462"/>
    </source>
</evidence>
<protein>
    <submittedName>
        <fullName evidence="6">NTP pyrophosphohydrolases containing a Zn-finger, probably nucleic-acid-binding</fullName>
    </submittedName>
    <submittedName>
        <fullName evidence="7">NUDIX domain-containing protein</fullName>
    </submittedName>
</protein>
<gene>
    <name evidence="6" type="ORF">ERS852492_01942</name>
    <name evidence="7" type="ORF">GKE48_05635</name>
</gene>
<keyword evidence="2" id="KW-0479">Metal-binding</keyword>
<sequence>MGEIWDIYDVDKQLTGRTMKRNDWNMKDGDYHLTVLGIIKRPDNTFLITQRVLTKAWAPGHWEVSGGACQAGETSFQAVCREVLEETGVDVSQADGGFEFSYRRDNPEEKDNYFVDIYKFNMDITEADIHLQTEETAGFRFATADEIKVIADRGEFLHYDSIRKVFE</sequence>
<dbReference type="Gene3D" id="3.90.79.10">
    <property type="entry name" value="Nucleoside Triphosphate Pyrophosphohydrolase"/>
    <property type="match status" value="1"/>
</dbReference>
<evidence type="ECO:0000256" key="4">
    <source>
        <dbReference type="ARBA" id="ARBA00022842"/>
    </source>
</evidence>
<evidence type="ECO:0000256" key="2">
    <source>
        <dbReference type="ARBA" id="ARBA00022723"/>
    </source>
</evidence>
<dbReference type="RefSeq" id="WP_022098743.1">
    <property type="nucleotide sequence ID" value="NZ_CABIXW010000005.1"/>
</dbReference>
<evidence type="ECO:0000313" key="8">
    <source>
        <dbReference type="Proteomes" id="UP000095780"/>
    </source>
</evidence>
<keyword evidence="3 6" id="KW-0378">Hydrolase</keyword>
<dbReference type="GO" id="GO:0005829">
    <property type="term" value="C:cytosol"/>
    <property type="evidence" value="ECO:0007669"/>
    <property type="project" value="TreeGrafter"/>
</dbReference>
<evidence type="ECO:0000313" key="6">
    <source>
        <dbReference type="EMBL" id="CUQ87049.1"/>
    </source>
</evidence>
<dbReference type="GO" id="GO:0006742">
    <property type="term" value="P:NADP+ catabolic process"/>
    <property type="evidence" value="ECO:0007669"/>
    <property type="project" value="TreeGrafter"/>
</dbReference>
<accession>A0A174ZQ82</accession>
<dbReference type="PANTHER" id="PTHR42904">
    <property type="entry name" value="NUDIX HYDROLASE, NUDC SUBFAMILY"/>
    <property type="match status" value="1"/>
</dbReference>
<dbReference type="GO" id="GO:0035529">
    <property type="term" value="F:NADH pyrophosphatase activity"/>
    <property type="evidence" value="ECO:0007669"/>
    <property type="project" value="TreeGrafter"/>
</dbReference>
<organism evidence="6 8">
    <name type="scientific">Lachnospira eligens</name>
    <dbReference type="NCBI Taxonomy" id="39485"/>
    <lineage>
        <taxon>Bacteria</taxon>
        <taxon>Bacillati</taxon>
        <taxon>Bacillota</taxon>
        <taxon>Clostridia</taxon>
        <taxon>Lachnospirales</taxon>
        <taxon>Lachnospiraceae</taxon>
        <taxon>Lachnospira</taxon>
    </lineage>
</organism>
<reference evidence="7 9" key="2">
    <citation type="journal article" date="2019" name="Nat. Med.">
        <title>A library of human gut bacterial isolates paired with longitudinal multiomics data enables mechanistic microbiome research.</title>
        <authorList>
            <person name="Poyet M."/>
            <person name="Groussin M."/>
            <person name="Gibbons S.M."/>
            <person name="Avila-Pacheco J."/>
            <person name="Jiang X."/>
            <person name="Kearney S.M."/>
            <person name="Perrotta A.R."/>
            <person name="Berdy B."/>
            <person name="Zhao S."/>
            <person name="Lieberman T.D."/>
            <person name="Swanson P.K."/>
            <person name="Smith M."/>
            <person name="Roesemann S."/>
            <person name="Alexander J.E."/>
            <person name="Rich S.A."/>
            <person name="Livny J."/>
            <person name="Vlamakis H."/>
            <person name="Clish C."/>
            <person name="Bullock K."/>
            <person name="Deik A."/>
            <person name="Scott J."/>
            <person name="Pierce K.A."/>
            <person name="Xavier R.J."/>
            <person name="Alm E.J."/>
        </authorList>
    </citation>
    <scope>NUCLEOTIDE SEQUENCE [LARGE SCALE GENOMIC DNA]</scope>
    <source>
        <strain evidence="7 9">BIOML-A1</strain>
    </source>
</reference>
<dbReference type="GO" id="GO:0046872">
    <property type="term" value="F:metal ion binding"/>
    <property type="evidence" value="ECO:0007669"/>
    <property type="project" value="UniProtKB-KW"/>
</dbReference>
<comment type="cofactor">
    <cofactor evidence="1">
        <name>Mg(2+)</name>
        <dbReference type="ChEBI" id="CHEBI:18420"/>
    </cofactor>
</comment>
<dbReference type="SUPFAM" id="SSF55811">
    <property type="entry name" value="Nudix"/>
    <property type="match status" value="1"/>
</dbReference>
<dbReference type="InterPro" id="IPR020084">
    <property type="entry name" value="NUDIX_hydrolase_CS"/>
</dbReference>
<dbReference type="EMBL" id="WKRD01000004">
    <property type="protein sequence ID" value="MSC56938.1"/>
    <property type="molecule type" value="Genomic_DNA"/>
</dbReference>
<evidence type="ECO:0000313" key="9">
    <source>
        <dbReference type="Proteomes" id="UP000481964"/>
    </source>
</evidence>